<evidence type="ECO:0008006" key="4">
    <source>
        <dbReference type="Google" id="ProtNLM"/>
    </source>
</evidence>
<proteinExistence type="predicted"/>
<sequence>MKTLTLILAVSLLTFSVSSQDNNAQLMAYNSEKISDVETVKPIPKVLNQKYLDEVYDSKMAIHVRSIVKNISKYNVSKAKGYTGKAKPFKTAFKTDKAYVEVSYDKQGKIISTKERYEDVKLPEALREKIFSKHNDWALLKVDYDVDYNADRAQKIYHVKIRSGKTKKKIKIDADGNFIN</sequence>
<keyword evidence="1" id="KW-0732">Signal</keyword>
<reference evidence="2" key="1">
    <citation type="submission" date="2020-08" db="EMBL/GenBank/DDBJ databases">
        <title>Hyunsoonleella sp. strain SJ7 genome sequencing and assembly.</title>
        <authorList>
            <person name="Kim I."/>
        </authorList>
    </citation>
    <scope>NUCLEOTIDE SEQUENCE</scope>
    <source>
        <strain evidence="2">SJ7</strain>
    </source>
</reference>
<evidence type="ECO:0000313" key="2">
    <source>
        <dbReference type="EMBL" id="MBC3758559.1"/>
    </source>
</evidence>
<name>A0A923KIH4_9FLAO</name>
<protein>
    <recommendedName>
        <fullName evidence="4">Nicotinate-nucleotide adenylyltransferase</fullName>
    </recommendedName>
</protein>
<evidence type="ECO:0000313" key="3">
    <source>
        <dbReference type="Proteomes" id="UP000656244"/>
    </source>
</evidence>
<feature type="chain" id="PRO_5037848564" description="Nicotinate-nucleotide adenylyltransferase" evidence="1">
    <location>
        <begin position="20"/>
        <end position="180"/>
    </location>
</feature>
<organism evidence="2 3">
    <name type="scientific">Hyunsoonleella aquatilis</name>
    <dbReference type="NCBI Taxonomy" id="2762758"/>
    <lineage>
        <taxon>Bacteria</taxon>
        <taxon>Pseudomonadati</taxon>
        <taxon>Bacteroidota</taxon>
        <taxon>Flavobacteriia</taxon>
        <taxon>Flavobacteriales</taxon>
        <taxon>Flavobacteriaceae</taxon>
    </lineage>
</organism>
<dbReference type="EMBL" id="JACNMF010000003">
    <property type="protein sequence ID" value="MBC3758559.1"/>
    <property type="molecule type" value="Genomic_DNA"/>
</dbReference>
<comment type="caution">
    <text evidence="2">The sequence shown here is derived from an EMBL/GenBank/DDBJ whole genome shotgun (WGS) entry which is preliminary data.</text>
</comment>
<feature type="signal peptide" evidence="1">
    <location>
        <begin position="1"/>
        <end position="19"/>
    </location>
</feature>
<dbReference type="SUPFAM" id="SSF160574">
    <property type="entry name" value="BT0923-like"/>
    <property type="match status" value="1"/>
</dbReference>
<dbReference type="Proteomes" id="UP000656244">
    <property type="component" value="Unassembled WGS sequence"/>
</dbReference>
<keyword evidence="3" id="KW-1185">Reference proteome</keyword>
<dbReference type="AlphaFoldDB" id="A0A923KIH4"/>
<dbReference type="Gene3D" id="3.10.450.360">
    <property type="match status" value="1"/>
</dbReference>
<gene>
    <name evidence="2" type="ORF">H7U19_09100</name>
</gene>
<accession>A0A923KIH4</accession>
<evidence type="ECO:0000256" key="1">
    <source>
        <dbReference type="SAM" id="SignalP"/>
    </source>
</evidence>
<dbReference type="RefSeq" id="WP_186561619.1">
    <property type="nucleotide sequence ID" value="NZ_JACNMF010000003.1"/>
</dbReference>